<dbReference type="GO" id="GO:0046755">
    <property type="term" value="P:viral budding"/>
    <property type="evidence" value="ECO:0007669"/>
    <property type="project" value="TreeGrafter"/>
</dbReference>
<dbReference type="GO" id="GO:0019075">
    <property type="term" value="P:virus maturation"/>
    <property type="evidence" value="ECO:0007669"/>
    <property type="project" value="TreeGrafter"/>
</dbReference>
<evidence type="ECO:0000256" key="6">
    <source>
        <dbReference type="ARBA" id="ARBA00022927"/>
    </source>
</evidence>
<organism evidence="10">
    <name type="scientific">Notodromas monacha</name>
    <dbReference type="NCBI Taxonomy" id="399045"/>
    <lineage>
        <taxon>Eukaryota</taxon>
        <taxon>Metazoa</taxon>
        <taxon>Ecdysozoa</taxon>
        <taxon>Arthropoda</taxon>
        <taxon>Crustacea</taxon>
        <taxon>Oligostraca</taxon>
        <taxon>Ostracoda</taxon>
        <taxon>Podocopa</taxon>
        <taxon>Podocopida</taxon>
        <taxon>Cypridocopina</taxon>
        <taxon>Cypridoidea</taxon>
        <taxon>Cyprididae</taxon>
        <taxon>Notodromas</taxon>
    </lineage>
</organism>
<evidence type="ECO:0000313" key="11">
    <source>
        <dbReference type="Proteomes" id="UP000678499"/>
    </source>
</evidence>
<dbReference type="GO" id="GO:0015031">
    <property type="term" value="P:protein transport"/>
    <property type="evidence" value="ECO:0007669"/>
    <property type="project" value="UniProtKB-KW"/>
</dbReference>
<dbReference type="GO" id="GO:0031902">
    <property type="term" value="C:late endosome membrane"/>
    <property type="evidence" value="ECO:0007669"/>
    <property type="project" value="UniProtKB-SubCell"/>
</dbReference>
<proteinExistence type="inferred from homology"/>
<dbReference type="Pfam" id="PF10240">
    <property type="entry name" value="DUF2464"/>
    <property type="match status" value="1"/>
</dbReference>
<dbReference type="GO" id="GO:0000813">
    <property type="term" value="C:ESCRT I complex"/>
    <property type="evidence" value="ECO:0007669"/>
    <property type="project" value="InterPro"/>
</dbReference>
<keyword evidence="11" id="KW-1185">Reference proteome</keyword>
<dbReference type="InterPro" id="IPR018798">
    <property type="entry name" value="MVB12A/B"/>
</dbReference>
<comment type="similarity">
    <text evidence="3">Belongs to the MVB12 family.</text>
</comment>
<dbReference type="GO" id="GO:0032510">
    <property type="term" value="P:endosome to lysosome transport via multivesicular body sorting pathway"/>
    <property type="evidence" value="ECO:0007669"/>
    <property type="project" value="TreeGrafter"/>
</dbReference>
<dbReference type="PROSITE" id="PS51498">
    <property type="entry name" value="MABP"/>
    <property type="match status" value="1"/>
</dbReference>
<dbReference type="FunFam" id="2.100.10.50:FF:000002">
    <property type="entry name" value="Multivesicular body subunit 12B"/>
    <property type="match status" value="1"/>
</dbReference>
<dbReference type="InterPro" id="IPR023341">
    <property type="entry name" value="MABP"/>
</dbReference>
<comment type="subcellular location">
    <subcellularLocation>
        <location evidence="2">Endosome membrane</location>
        <topology evidence="2">Peripheral membrane protein</topology>
    </subcellularLocation>
    <subcellularLocation>
        <location evidence="1">Late endosome membrane</location>
    </subcellularLocation>
</comment>
<evidence type="ECO:0000256" key="7">
    <source>
        <dbReference type="ARBA" id="ARBA00023136"/>
    </source>
</evidence>
<keyword evidence="7" id="KW-0472">Membrane</keyword>
<accession>A0A7R9GBV4</accession>
<comment type="function">
    <text evidence="8">Component of the ESCRT-I complex, a regulator of vesicular trafficking process. Required for the sorting of endocytic ubiquitinated cargos into multivesicular bodies.</text>
</comment>
<dbReference type="OrthoDB" id="6021306at2759"/>
<protein>
    <recommendedName>
        <fullName evidence="9">MABP domain-containing protein</fullName>
    </recommendedName>
</protein>
<dbReference type="Gene3D" id="2.100.10.50">
    <property type="match status" value="1"/>
</dbReference>
<evidence type="ECO:0000259" key="9">
    <source>
        <dbReference type="PROSITE" id="PS51498"/>
    </source>
</evidence>
<evidence type="ECO:0000256" key="8">
    <source>
        <dbReference type="ARBA" id="ARBA00053101"/>
    </source>
</evidence>
<dbReference type="GO" id="GO:0042058">
    <property type="term" value="P:regulation of epidermal growth factor receptor signaling pathway"/>
    <property type="evidence" value="ECO:0007669"/>
    <property type="project" value="TreeGrafter"/>
</dbReference>
<evidence type="ECO:0000256" key="1">
    <source>
        <dbReference type="ARBA" id="ARBA00004414"/>
    </source>
</evidence>
<evidence type="ECO:0000256" key="3">
    <source>
        <dbReference type="ARBA" id="ARBA00010432"/>
    </source>
</evidence>
<evidence type="ECO:0000313" key="10">
    <source>
        <dbReference type="EMBL" id="CAD7275039.1"/>
    </source>
</evidence>
<evidence type="ECO:0000256" key="2">
    <source>
        <dbReference type="ARBA" id="ARBA00004481"/>
    </source>
</evidence>
<dbReference type="EMBL" id="OA882383">
    <property type="protein sequence ID" value="CAD7275039.1"/>
    <property type="molecule type" value="Genomic_DNA"/>
</dbReference>
<dbReference type="GO" id="GO:0032801">
    <property type="term" value="P:receptor catabolic process"/>
    <property type="evidence" value="ECO:0007669"/>
    <property type="project" value="TreeGrafter"/>
</dbReference>
<keyword evidence="4" id="KW-0813">Transport</keyword>
<dbReference type="GO" id="GO:0005829">
    <property type="term" value="C:cytosol"/>
    <property type="evidence" value="ECO:0007669"/>
    <property type="project" value="TreeGrafter"/>
</dbReference>
<keyword evidence="5" id="KW-0967">Endosome</keyword>
<keyword evidence="6" id="KW-0653">Protein transport</keyword>
<evidence type="ECO:0000256" key="4">
    <source>
        <dbReference type="ARBA" id="ARBA00022448"/>
    </source>
</evidence>
<dbReference type="Proteomes" id="UP000678499">
    <property type="component" value="Unassembled WGS sequence"/>
</dbReference>
<feature type="domain" description="MABP" evidence="9">
    <location>
        <begin position="17"/>
        <end position="162"/>
    </location>
</feature>
<dbReference type="InterPro" id="IPR040335">
    <property type="entry name" value="MVB12A"/>
</dbReference>
<reference evidence="10" key="1">
    <citation type="submission" date="2020-11" db="EMBL/GenBank/DDBJ databases">
        <authorList>
            <person name="Tran Van P."/>
        </authorList>
    </citation>
    <scope>NUCLEOTIDE SEQUENCE</scope>
</reference>
<gene>
    <name evidence="10" type="ORF">NMOB1V02_LOCUS2846</name>
</gene>
<name>A0A7R9GBV4_9CRUS</name>
<dbReference type="EMBL" id="CAJPEX010000346">
    <property type="protein sequence ID" value="CAG0915191.1"/>
    <property type="molecule type" value="Genomic_DNA"/>
</dbReference>
<sequence>MRELIGALPKIASMSDLRPICALCVVEDIGKCPTGFIPIRYTADSNGDADLWRENSFFSRRKTRYLCFFRVPAETEPSYIVESITVIQEGGKPPCGYTALLNTKDTAQRALKRKQICYKLVKYSEAVQAVFDVALMSANKCLDGFSLAGEIDGIFVFYKMGCARLSPGAKLPYNLSTSKLNVYPCLPGQLEAVTPTRKAPAVPPRPTQEERYENLRSNSIAVANESSHQGLEGVEFELNRRLNFLNGSRSTYLPEISLFTEATWMKDEFRYDFRTEKDVNSAGFYTIRR</sequence>
<dbReference type="AlphaFoldDB" id="A0A7R9GBV4"/>
<dbReference type="PANTHER" id="PTHR31612:SF2">
    <property type="entry name" value="MULTIVESICULAR BODY SUBUNIT 12A"/>
    <property type="match status" value="1"/>
</dbReference>
<dbReference type="PANTHER" id="PTHR31612">
    <property type="entry name" value="MULTIVESICULAR BODY SUBUNIT 12A"/>
    <property type="match status" value="1"/>
</dbReference>
<evidence type="ECO:0000256" key="5">
    <source>
        <dbReference type="ARBA" id="ARBA00022753"/>
    </source>
</evidence>